<dbReference type="PROSITE" id="PS50245">
    <property type="entry name" value="CAP_GLY_2"/>
    <property type="match status" value="1"/>
</dbReference>
<comment type="caution">
    <text evidence="4">The sequence shown here is derived from an EMBL/GenBank/DDBJ whole genome shotgun (WGS) entry which is preliminary data.</text>
</comment>
<dbReference type="EMBL" id="LVVM01003113">
    <property type="protein sequence ID" value="OJA15446.1"/>
    <property type="molecule type" value="Genomic_DNA"/>
</dbReference>
<accession>A0A1J8Q1J2</accession>
<feature type="compositionally biased region" description="Polar residues" evidence="1">
    <location>
        <begin position="803"/>
        <end position="820"/>
    </location>
</feature>
<organism evidence="4 5">
    <name type="scientific">Rhizopogon vesiculosus</name>
    <dbReference type="NCBI Taxonomy" id="180088"/>
    <lineage>
        <taxon>Eukaryota</taxon>
        <taxon>Fungi</taxon>
        <taxon>Dikarya</taxon>
        <taxon>Basidiomycota</taxon>
        <taxon>Agaricomycotina</taxon>
        <taxon>Agaricomycetes</taxon>
        <taxon>Agaricomycetidae</taxon>
        <taxon>Boletales</taxon>
        <taxon>Suillineae</taxon>
        <taxon>Rhizopogonaceae</taxon>
        <taxon>Rhizopogon</taxon>
    </lineage>
</organism>
<dbReference type="SUPFAM" id="SSF54695">
    <property type="entry name" value="POZ domain"/>
    <property type="match status" value="1"/>
</dbReference>
<feature type="compositionally biased region" description="Basic and acidic residues" evidence="1">
    <location>
        <begin position="901"/>
        <end position="911"/>
    </location>
</feature>
<feature type="domain" description="CAP-Gly" evidence="3">
    <location>
        <begin position="996"/>
        <end position="1037"/>
    </location>
</feature>
<dbReference type="Pfam" id="PF01302">
    <property type="entry name" value="CAP_GLY"/>
    <property type="match status" value="1"/>
</dbReference>
<feature type="compositionally biased region" description="Low complexity" evidence="1">
    <location>
        <begin position="765"/>
        <end position="775"/>
    </location>
</feature>
<feature type="compositionally biased region" description="Polar residues" evidence="1">
    <location>
        <begin position="693"/>
        <end position="721"/>
    </location>
</feature>
<dbReference type="PROSITE" id="PS50097">
    <property type="entry name" value="BTB"/>
    <property type="match status" value="1"/>
</dbReference>
<protein>
    <recommendedName>
        <fullName evidence="6">BTB domain-containing protein</fullName>
    </recommendedName>
</protein>
<feature type="domain" description="BTB" evidence="2">
    <location>
        <begin position="203"/>
        <end position="286"/>
    </location>
</feature>
<dbReference type="STRING" id="180088.A0A1J8Q1J2"/>
<evidence type="ECO:0008006" key="6">
    <source>
        <dbReference type="Google" id="ProtNLM"/>
    </source>
</evidence>
<dbReference type="AlphaFoldDB" id="A0A1J8Q1J2"/>
<reference evidence="4 5" key="1">
    <citation type="submission" date="2016-03" db="EMBL/GenBank/DDBJ databases">
        <title>Comparative genomics of the ectomycorrhizal sister species Rhizopogon vinicolor and Rhizopogon vesiculosus (Basidiomycota: Boletales) reveals a divergence of the mating type B locus.</title>
        <authorList>
            <person name="Mujic A.B."/>
            <person name="Kuo A."/>
            <person name="Tritt A."/>
            <person name="Lipzen A."/>
            <person name="Chen C."/>
            <person name="Johnson J."/>
            <person name="Sharma A."/>
            <person name="Barry K."/>
            <person name="Grigoriev I.V."/>
            <person name="Spatafora J.W."/>
        </authorList>
    </citation>
    <scope>NUCLEOTIDE SEQUENCE [LARGE SCALE GENOMIC DNA]</scope>
    <source>
        <strain evidence="4 5">AM-OR11-056</strain>
    </source>
</reference>
<name>A0A1J8Q1J2_9AGAM</name>
<sequence>MALSTVSLTPSYTVQEATRQSTQTWKNDLTNLFRQAKDRFADVVWELHSDDNHDDHDEVWGHKAIVYARAPPSFQQRYFQFRPPPIASPTPYSASPSPAPAQSAMSLSLTLDYAQTSRSPSPYRSSSPSPSTNLNAIMRIPAISSTVLFSNELEYLYTGEGLGEAFEFLFDTSESRELVDAEENRVDKLRKDLVFMWRSRLYSDVRIALSGTFSSTNHEPATAIFSSHRFILVSRSPYFHAQLLNWAQPAKPGEPITVTLPSPPFTPASLHFTLGYIYTGTLAFSHRTYDLDTAFAILKSATYLSLDGLVAEIQARIVYEMLHGLFHASLEFNEYERITSSKWGTGGCRCRQCARRAPRVLEFALADDVKNTYLERGARRALVGLFGEGWCISEFASLPPKIRENLLKGLAKRTTPLNVFPLLFAAQHAMKKLDSVIDAWADTSREMVLQARKAIDECLVSQSAECFDQEDWLQIMEADGVRFEDGERVAWVMEAIKRGMVEKHAGMMYQSLVNILLRPHPTDEDAAMLSATSHIRVQVDDARADLIRYIRKRWMGTRQQGGFDGLEGWAIKEISQGMILRAWLILPSDARTSEFLSELEVSVDDLVSPAQPSNPRRTAFRKSSAAADAESDTLSVHSLRASVLSRNINGPHKHAREATTTSSAASVRTVGRSSPRVPTTPKSNDVRPDSKLTPDSQSITSVRSSATDKAIQPSSPSPNGTKPTLSKLITSSSPSPKPKSIAPSVRSRVSTIRSSAPKSTLRIPSTSRPNSSLSSAISDATFRTAASEMVTPTSATRSRKASGGSTISNVSTRTVGTSRGATARQRLSSGVSTSTVSTTATTTAVAPRTSARRLAAESTKPMPTKRTPAKSTTPSPRQPFHRVAPEKHHHPQKSLRITLSDLDKGKDREMNSPDDDDRGSPKPDDASPDSDSPHALTHRRSSDTITTSVRTPEQSTTSLVEAEVVVQLRGATLEIGIPCIVSSKRKRFKAFARYIGEVEGELGPWVGIEVPLEAWVGDPSDGRQWNDGSWGGVRYFDIGSSGSEWEFGADDHQTQRRRKMDWMNGSGRDIRGLKREGDQLTVGIDRTKRMRSSSPAASDVSMSESRGLFVRPQQVLYVVDAVGADL</sequence>
<dbReference type="PANTHER" id="PTHR22427:SF7">
    <property type="entry name" value="GH15728P"/>
    <property type="match status" value="1"/>
</dbReference>
<evidence type="ECO:0000313" key="5">
    <source>
        <dbReference type="Proteomes" id="UP000183567"/>
    </source>
</evidence>
<dbReference type="PANTHER" id="PTHR22427">
    <property type="entry name" value="GH15728P"/>
    <property type="match status" value="1"/>
</dbReference>
<dbReference type="SMART" id="SM00225">
    <property type="entry name" value="BTB"/>
    <property type="match status" value="1"/>
</dbReference>
<feature type="compositionally biased region" description="Low complexity" evidence="1">
    <location>
        <begin position="722"/>
        <end position="755"/>
    </location>
</feature>
<dbReference type="SUPFAM" id="SSF74924">
    <property type="entry name" value="Cap-Gly domain"/>
    <property type="match status" value="1"/>
</dbReference>
<evidence type="ECO:0000259" key="3">
    <source>
        <dbReference type="PROSITE" id="PS50245"/>
    </source>
</evidence>
<gene>
    <name evidence="4" type="ORF">AZE42_02224</name>
</gene>
<feature type="compositionally biased region" description="Polar residues" evidence="1">
    <location>
        <begin position="943"/>
        <end position="957"/>
    </location>
</feature>
<feature type="region of interest" description="Disordered" evidence="1">
    <location>
        <begin position="788"/>
        <end position="957"/>
    </location>
</feature>
<dbReference type="InterPro" id="IPR011333">
    <property type="entry name" value="SKP1/BTB/POZ_sf"/>
</dbReference>
<evidence type="ECO:0000259" key="2">
    <source>
        <dbReference type="PROSITE" id="PS50097"/>
    </source>
</evidence>
<dbReference type="InterPro" id="IPR036859">
    <property type="entry name" value="CAP-Gly_dom_sf"/>
</dbReference>
<dbReference type="Gene3D" id="3.30.710.10">
    <property type="entry name" value="Potassium Channel Kv1.1, Chain A"/>
    <property type="match status" value="1"/>
</dbReference>
<dbReference type="OrthoDB" id="2130750at2759"/>
<proteinExistence type="predicted"/>
<keyword evidence="5" id="KW-1185">Reference proteome</keyword>
<feature type="region of interest" description="Disordered" evidence="1">
    <location>
        <begin position="607"/>
        <end position="627"/>
    </location>
</feature>
<evidence type="ECO:0000313" key="4">
    <source>
        <dbReference type="EMBL" id="OJA15446.1"/>
    </source>
</evidence>
<feature type="compositionally biased region" description="Low complexity" evidence="1">
    <location>
        <begin position="828"/>
        <end position="853"/>
    </location>
</feature>
<dbReference type="InterPro" id="IPR000210">
    <property type="entry name" value="BTB/POZ_dom"/>
</dbReference>
<dbReference type="Pfam" id="PF00651">
    <property type="entry name" value="BTB"/>
    <property type="match status" value="1"/>
</dbReference>
<dbReference type="Gene3D" id="2.30.30.190">
    <property type="entry name" value="CAP Gly-rich-like domain"/>
    <property type="match status" value="1"/>
</dbReference>
<evidence type="ECO:0000256" key="1">
    <source>
        <dbReference type="SAM" id="MobiDB-lite"/>
    </source>
</evidence>
<dbReference type="Proteomes" id="UP000183567">
    <property type="component" value="Unassembled WGS sequence"/>
</dbReference>
<dbReference type="CDD" id="cd18186">
    <property type="entry name" value="BTB_POZ_ZBTB_KLHL-like"/>
    <property type="match status" value="1"/>
</dbReference>
<dbReference type="InterPro" id="IPR000938">
    <property type="entry name" value="CAP-Gly_domain"/>
</dbReference>
<feature type="region of interest" description="Disordered" evidence="1">
    <location>
        <begin position="646"/>
        <end position="776"/>
    </location>
</feature>